<evidence type="ECO:0000256" key="1">
    <source>
        <dbReference type="SAM" id="Coils"/>
    </source>
</evidence>
<gene>
    <name evidence="3" type="ORF">TWF481_003721</name>
</gene>
<keyword evidence="1" id="KW-0175">Coiled coil</keyword>
<feature type="coiled-coil region" evidence="1">
    <location>
        <begin position="173"/>
        <end position="207"/>
    </location>
</feature>
<feature type="compositionally biased region" description="Basic and acidic residues" evidence="2">
    <location>
        <begin position="91"/>
        <end position="113"/>
    </location>
</feature>
<feature type="compositionally biased region" description="Polar residues" evidence="2">
    <location>
        <begin position="121"/>
        <end position="142"/>
    </location>
</feature>
<feature type="compositionally biased region" description="Basic residues" evidence="2">
    <location>
        <begin position="26"/>
        <end position="36"/>
    </location>
</feature>
<dbReference type="Proteomes" id="UP001370758">
    <property type="component" value="Unassembled WGS sequence"/>
</dbReference>
<sequence length="244" mass="27831">MVESTSESHIQIRPLLSASNAPKSKQSNKRKLKRHRCPEPNCEYEATCLRDYGMHAQKTHGIKPFNCPDCGTRSARKDNLSASAHAKICKAKQEKAKKTSPERPRRPEKIAERARKRVRLSETSSETTKAPITASPNSNSTPGFDDSNRLVLIPQSEIFCQNIPGTSDDAALLVELKAKLAACEEENKRLKEKDAKVRAKLKNMETDLREAWQDRDFWYERYKLCESRKRRNSSSENEDEDDVL</sequence>
<feature type="region of interest" description="Disordered" evidence="2">
    <location>
        <begin position="1"/>
        <end position="37"/>
    </location>
</feature>
<reference evidence="3 4" key="1">
    <citation type="submission" date="2023-08" db="EMBL/GenBank/DDBJ databases">
        <authorList>
            <person name="Palmer J.M."/>
        </authorList>
    </citation>
    <scope>NUCLEOTIDE SEQUENCE [LARGE SCALE GENOMIC DNA]</scope>
    <source>
        <strain evidence="3 4">TWF481</strain>
    </source>
</reference>
<protein>
    <recommendedName>
        <fullName evidence="5">C2H2-type domain-containing protein</fullName>
    </recommendedName>
</protein>
<proteinExistence type="predicted"/>
<feature type="region of interest" description="Disordered" evidence="2">
    <location>
        <begin position="81"/>
        <end position="147"/>
    </location>
</feature>
<accession>A0AAV9WHG6</accession>
<name>A0AAV9WHG6_9PEZI</name>
<evidence type="ECO:0008006" key="5">
    <source>
        <dbReference type="Google" id="ProtNLM"/>
    </source>
</evidence>
<evidence type="ECO:0000313" key="4">
    <source>
        <dbReference type="Proteomes" id="UP001370758"/>
    </source>
</evidence>
<dbReference type="AlphaFoldDB" id="A0AAV9WHG6"/>
<evidence type="ECO:0000256" key="2">
    <source>
        <dbReference type="SAM" id="MobiDB-lite"/>
    </source>
</evidence>
<organism evidence="3 4">
    <name type="scientific">Arthrobotrys musiformis</name>
    <dbReference type="NCBI Taxonomy" id="47236"/>
    <lineage>
        <taxon>Eukaryota</taxon>
        <taxon>Fungi</taxon>
        <taxon>Dikarya</taxon>
        <taxon>Ascomycota</taxon>
        <taxon>Pezizomycotina</taxon>
        <taxon>Orbiliomycetes</taxon>
        <taxon>Orbiliales</taxon>
        <taxon>Orbiliaceae</taxon>
        <taxon>Arthrobotrys</taxon>
    </lineage>
</organism>
<comment type="caution">
    <text evidence="3">The sequence shown here is derived from an EMBL/GenBank/DDBJ whole genome shotgun (WGS) entry which is preliminary data.</text>
</comment>
<keyword evidence="4" id="KW-1185">Reference proteome</keyword>
<dbReference type="EMBL" id="JAVHJL010000002">
    <property type="protein sequence ID" value="KAK6508953.1"/>
    <property type="molecule type" value="Genomic_DNA"/>
</dbReference>
<evidence type="ECO:0000313" key="3">
    <source>
        <dbReference type="EMBL" id="KAK6508953.1"/>
    </source>
</evidence>
<dbReference type="Gene3D" id="3.30.160.60">
    <property type="entry name" value="Classic Zinc Finger"/>
    <property type="match status" value="1"/>
</dbReference>